<evidence type="ECO:0000259" key="3">
    <source>
        <dbReference type="Pfam" id="PF25972"/>
    </source>
</evidence>
<name>A0A086PM52_TOXGO</name>
<dbReference type="PANTHER" id="PTHR47383:SF8">
    <property type="entry name" value="OS01G0768300 PROTEIN"/>
    <property type="match status" value="1"/>
</dbReference>
<accession>A0A086PM52</accession>
<dbReference type="InterPro" id="IPR036600">
    <property type="entry name" value="PAH_sf"/>
</dbReference>
<dbReference type="GO" id="GO:0005634">
    <property type="term" value="C:nucleus"/>
    <property type="evidence" value="ECO:0007669"/>
    <property type="project" value="UniProtKB-SubCell"/>
</dbReference>
<sequence>PVDGKVFFRNARSRMSYENFNLFLANIKKLNSHQQDREETLRNAQRLFGEANRDLFEEFKVMINRHP</sequence>
<evidence type="ECO:0000256" key="2">
    <source>
        <dbReference type="ARBA" id="ARBA00023242"/>
    </source>
</evidence>
<dbReference type="Proteomes" id="UP000028840">
    <property type="component" value="Unassembled WGS sequence"/>
</dbReference>
<protein>
    <recommendedName>
        <fullName evidence="3">At4g15545-like C-terminal domain-containing protein</fullName>
    </recommendedName>
</protein>
<dbReference type="InterPro" id="IPR058936">
    <property type="entry name" value="At4g15545-like"/>
</dbReference>
<feature type="non-terminal residue" evidence="4">
    <location>
        <position position="1"/>
    </location>
</feature>
<reference evidence="4 5" key="1">
    <citation type="submission" date="2014-08" db="EMBL/GenBank/DDBJ databases">
        <authorList>
            <person name="Sibley D."/>
            <person name="Venepally P."/>
            <person name="Karamycheva S."/>
            <person name="Hadjithomas M."/>
            <person name="Khan A."/>
            <person name="Brunk B."/>
            <person name="Roos D."/>
            <person name="Caler E."/>
            <person name="Lorenzi H."/>
        </authorList>
    </citation>
    <scope>NUCLEOTIDE SEQUENCE [LARGE SCALE GENOMIC DNA]</scope>
    <source>
        <strain evidence="4 5">VAND</strain>
    </source>
</reference>
<keyword evidence="2" id="KW-0539">Nucleus</keyword>
<organism evidence="4 5">
    <name type="scientific">Toxoplasma gondii VAND</name>
    <dbReference type="NCBI Taxonomy" id="933077"/>
    <lineage>
        <taxon>Eukaryota</taxon>
        <taxon>Sar</taxon>
        <taxon>Alveolata</taxon>
        <taxon>Apicomplexa</taxon>
        <taxon>Conoidasida</taxon>
        <taxon>Coccidia</taxon>
        <taxon>Eucoccidiorida</taxon>
        <taxon>Eimeriorina</taxon>
        <taxon>Sarcocystidae</taxon>
        <taxon>Toxoplasma</taxon>
    </lineage>
</organism>
<gene>
    <name evidence="4" type="ORF">TGVAND_265420B</name>
</gene>
<feature type="domain" description="At4g15545-like C-terminal" evidence="3">
    <location>
        <begin position="2"/>
        <end position="66"/>
    </location>
</feature>
<dbReference type="AlphaFoldDB" id="A0A086PM52"/>
<dbReference type="EMBL" id="AEYJ02001512">
    <property type="protein sequence ID" value="KFH01434.1"/>
    <property type="molecule type" value="Genomic_DNA"/>
</dbReference>
<dbReference type="InterPro" id="IPR058935">
    <property type="entry name" value="At4g15545-like_C"/>
</dbReference>
<reference evidence="4 5" key="2">
    <citation type="journal article" date="2015" name="Eukaryot. Cell">
        <title>Genetic mapping reveals that sinefungin resistance in Toxoplasma gondii is controlled by a putative amino acid transporter locus that can be used as a negative selectable marker.</title>
        <authorList>
            <person name="Behnke M.S."/>
            <person name="Khan A."/>
            <person name="Sibley L.D."/>
        </authorList>
    </citation>
    <scope>NUCLEOTIDE SEQUENCE [LARGE SCALE GENOMIC DNA]</scope>
    <source>
        <strain evidence="4 5">VAND</strain>
    </source>
</reference>
<dbReference type="PANTHER" id="PTHR47383">
    <property type="entry name" value="OS03G0659800 PROTEIN"/>
    <property type="match status" value="1"/>
</dbReference>
<comment type="subcellular location">
    <subcellularLocation>
        <location evidence="1">Nucleus</location>
    </subcellularLocation>
</comment>
<evidence type="ECO:0000256" key="1">
    <source>
        <dbReference type="ARBA" id="ARBA00004123"/>
    </source>
</evidence>
<evidence type="ECO:0000313" key="5">
    <source>
        <dbReference type="Proteomes" id="UP000028840"/>
    </source>
</evidence>
<evidence type="ECO:0000313" key="4">
    <source>
        <dbReference type="EMBL" id="KFH01434.1"/>
    </source>
</evidence>
<proteinExistence type="predicted"/>
<dbReference type="Gene3D" id="1.20.1160.11">
    <property type="entry name" value="Paired amphipathic helix"/>
    <property type="match status" value="1"/>
</dbReference>
<dbReference type="Pfam" id="PF25972">
    <property type="entry name" value="At4g15545_C"/>
    <property type="match status" value="1"/>
</dbReference>
<dbReference type="VEuPathDB" id="ToxoDB:TGVAND_265420B"/>
<dbReference type="GO" id="GO:0006355">
    <property type="term" value="P:regulation of DNA-templated transcription"/>
    <property type="evidence" value="ECO:0007669"/>
    <property type="project" value="InterPro"/>
</dbReference>
<comment type="caution">
    <text evidence="4">The sequence shown here is derived from an EMBL/GenBank/DDBJ whole genome shotgun (WGS) entry which is preliminary data.</text>
</comment>